<organism evidence="1 2">
    <name type="scientific">Persea americana</name>
    <name type="common">Avocado</name>
    <dbReference type="NCBI Taxonomy" id="3435"/>
    <lineage>
        <taxon>Eukaryota</taxon>
        <taxon>Viridiplantae</taxon>
        <taxon>Streptophyta</taxon>
        <taxon>Embryophyta</taxon>
        <taxon>Tracheophyta</taxon>
        <taxon>Spermatophyta</taxon>
        <taxon>Magnoliopsida</taxon>
        <taxon>Magnoliidae</taxon>
        <taxon>Laurales</taxon>
        <taxon>Lauraceae</taxon>
        <taxon>Persea</taxon>
    </lineage>
</organism>
<sequence length="791" mass="89422">MVVIVEFLYILGFRVKGLFGSSIALLSVYLEQKRLELLRFFGVLSCDIWRKLRRFTAKMLPLEKRSRYYLFDVVTLFRWYQRRIHGNCLEEKRKSFMKLRQVMGYLVLGSTGPPIKPRAGLRREQAGRGSILCGHLCARRMGTASTNSTSLRQLLRSLCHNTQWNYAIYWKLKHRTRILLTWEDGYCDYHQPRNRSSEAYSIGLAVANMSCLTYALGEGAVGKVALTGKHSWVCSHEFNSKLVPKCPDEWHLQFAFGVKTILLVPVVPHGVVQLGSIELVTEDLKLVADIKGLFNTLQDVAENSVFFTLSVKQETLMKKDVKVPDVSQKRKKHILGGHTMDGNDIPGFDCLEEELLFSQYTAVNPQQSAMQSMTLNYCDNNVEKNNHDIYMNSSAGYGFYSGHMVDEQFEFVASEEISHEIAHSLLNFPADSELHKAVWPAFREHCLSDPTLSKNDRCNGLSPIDQTDSTWDNEPSFWESVGWFVNGGTGEHLLDAVVGNGASEERALDTATNIASPSQSSGQLATSCQTHCRSSGGVLTDDMCPRSYVKSASATRSGDVFTSSPSGSSSRATSILIDEAPRKIEMKDVRSRRVTKSYQFSNRKPRTSGDIQKPRPRDRQMIQDRVKELREIVPNGSKCSIDALLDRTIKHMLFLQKVTSQAEKLKQCVNSKVIGNENWNGSASQTQQINASWAFELGSKPGVYPIIVENLDQPGHMLVELPCEEHGFFLEIAQVIRNLELTILKGVMEKRSDKTWAHFIVEVSRGFQRMDILWPLMQLLQQNRNTISSKF</sequence>
<reference evidence="1 2" key="1">
    <citation type="journal article" date="2022" name="Hortic Res">
        <title>A haplotype resolved chromosomal level avocado genome allows analysis of novel avocado genes.</title>
        <authorList>
            <person name="Nath O."/>
            <person name="Fletcher S.J."/>
            <person name="Hayward A."/>
            <person name="Shaw L.M."/>
            <person name="Masouleh A.K."/>
            <person name="Furtado A."/>
            <person name="Henry R.J."/>
            <person name="Mitter N."/>
        </authorList>
    </citation>
    <scope>NUCLEOTIDE SEQUENCE [LARGE SCALE GENOMIC DNA]</scope>
    <source>
        <strain evidence="2">cv. Hass</strain>
    </source>
</reference>
<dbReference type="EMBL" id="CM056819">
    <property type="protein sequence ID" value="KAJ8624193.1"/>
    <property type="molecule type" value="Genomic_DNA"/>
</dbReference>
<proteinExistence type="predicted"/>
<dbReference type="Proteomes" id="UP001234297">
    <property type="component" value="Chromosome 11"/>
</dbReference>
<keyword evidence="2" id="KW-1185">Reference proteome</keyword>
<gene>
    <name evidence="1" type="ORF">MRB53_032723</name>
</gene>
<evidence type="ECO:0000313" key="2">
    <source>
        <dbReference type="Proteomes" id="UP001234297"/>
    </source>
</evidence>
<name>A0ACC2KT88_PERAE</name>
<comment type="caution">
    <text evidence="1">The sequence shown here is derived from an EMBL/GenBank/DDBJ whole genome shotgun (WGS) entry which is preliminary data.</text>
</comment>
<accession>A0ACC2KT88</accession>
<evidence type="ECO:0000313" key="1">
    <source>
        <dbReference type="EMBL" id="KAJ8624193.1"/>
    </source>
</evidence>
<protein>
    <submittedName>
        <fullName evidence="1">Uncharacterized protein</fullName>
    </submittedName>
</protein>